<proteinExistence type="inferred from homology"/>
<evidence type="ECO:0000256" key="1">
    <source>
        <dbReference type="ARBA" id="ARBA00008383"/>
    </source>
</evidence>
<dbReference type="InterPro" id="IPR023606">
    <property type="entry name" value="CoA-Trfase_III_dom_1_sf"/>
</dbReference>
<comment type="similarity">
    <text evidence="1">Belongs to the CoA-transferase III family.</text>
</comment>
<dbReference type="EMBL" id="JBJJXI010000011">
    <property type="protein sequence ID" value="KAL3407250.1"/>
    <property type="molecule type" value="Genomic_DNA"/>
</dbReference>
<dbReference type="PANTHER" id="PTHR48228:SF5">
    <property type="entry name" value="ALPHA-METHYLACYL-COA RACEMASE"/>
    <property type="match status" value="1"/>
</dbReference>
<dbReference type="Pfam" id="PF02515">
    <property type="entry name" value="CoA_transf_3"/>
    <property type="match status" value="2"/>
</dbReference>
<dbReference type="Gene3D" id="3.30.1540.10">
    <property type="entry name" value="formyl-coa transferase, domain 3"/>
    <property type="match status" value="1"/>
</dbReference>
<dbReference type="Gene3D" id="3.40.50.10540">
    <property type="entry name" value="Crotonobetainyl-coa:carnitine coa-transferase, domain 1"/>
    <property type="match status" value="1"/>
</dbReference>
<reference evidence="3 4" key="1">
    <citation type="journal article" date="2024" name="bioRxiv">
        <title>A reference genome for Trichogramma kaykai: A tiny desert-dwelling parasitoid wasp with competing sex-ratio distorters.</title>
        <authorList>
            <person name="Culotta J."/>
            <person name="Lindsey A.R."/>
        </authorList>
    </citation>
    <scope>NUCLEOTIDE SEQUENCE [LARGE SCALE GENOMIC DNA]</scope>
    <source>
        <strain evidence="3 4">KSX58</strain>
    </source>
</reference>
<gene>
    <name evidence="3" type="ORF">TKK_000533</name>
</gene>
<evidence type="ECO:0000256" key="2">
    <source>
        <dbReference type="SAM" id="MobiDB-lite"/>
    </source>
</evidence>
<name>A0ABD2XPG9_9HYME</name>
<evidence type="ECO:0000313" key="3">
    <source>
        <dbReference type="EMBL" id="KAL3407250.1"/>
    </source>
</evidence>
<organism evidence="3 4">
    <name type="scientific">Trichogramma kaykai</name>
    <dbReference type="NCBI Taxonomy" id="54128"/>
    <lineage>
        <taxon>Eukaryota</taxon>
        <taxon>Metazoa</taxon>
        <taxon>Ecdysozoa</taxon>
        <taxon>Arthropoda</taxon>
        <taxon>Hexapoda</taxon>
        <taxon>Insecta</taxon>
        <taxon>Pterygota</taxon>
        <taxon>Neoptera</taxon>
        <taxon>Endopterygota</taxon>
        <taxon>Hymenoptera</taxon>
        <taxon>Apocrita</taxon>
        <taxon>Proctotrupomorpha</taxon>
        <taxon>Chalcidoidea</taxon>
        <taxon>Trichogrammatidae</taxon>
        <taxon>Trichogramma</taxon>
    </lineage>
</organism>
<feature type="region of interest" description="Disordered" evidence="2">
    <location>
        <begin position="344"/>
        <end position="363"/>
    </location>
</feature>
<comment type="caution">
    <text evidence="3">The sequence shown here is derived from an EMBL/GenBank/DDBJ whole genome shotgun (WGS) entry which is preliminary data.</text>
</comment>
<keyword evidence="4" id="KW-1185">Reference proteome</keyword>
<dbReference type="PANTHER" id="PTHR48228">
    <property type="entry name" value="SUCCINYL-COA--D-CITRAMALATE COA-TRANSFERASE"/>
    <property type="match status" value="1"/>
</dbReference>
<accession>A0ABD2XPG9</accession>
<dbReference type="Proteomes" id="UP001627154">
    <property type="component" value="Unassembled WGS sequence"/>
</dbReference>
<protein>
    <recommendedName>
        <fullName evidence="5">Alpha-methylacyl-CoA racemase</fullName>
    </recommendedName>
</protein>
<evidence type="ECO:0008006" key="5">
    <source>
        <dbReference type="Google" id="ProtNLM"/>
    </source>
</evidence>
<sequence>MALKGIKILELAGLAPAPFCGMLLADFGASVIRIDKVGAPHLDSLGNGKRSIALNLKTKKGIDIFKRLCKRCDVIIDPYRKGVMEKLNLGPADLMSQNKKLIYARLTGFGQDGPYAKMAGHDINYVGLSGKNIKKFLHLKVISQFHYLSGLLSIFGRQHEKPTPPVNLAADFGGGGLMCAFGIVMALHERNQSKKGQIIDTSMVEGTAYLGSWFYRSISIPGLWGQPRGKNVLDTGTHFYDTYETKDGLFMAVGALEPQFYAELLNKLDLTEDELPQYDNYEENRRKLTNIFKSKTQAQWCEIFDGTDACVTPVLTFENVASHVHNVSQNSFSMGKDNIIVPNPSPRLSRTPGESCATKNGNIRPGDHTLNVLREYKYSPSEIEDFIKNGIVEQSEPVSKL</sequence>
<dbReference type="SUPFAM" id="SSF89796">
    <property type="entry name" value="CoA-transferase family III (CaiB/BaiF)"/>
    <property type="match status" value="1"/>
</dbReference>
<dbReference type="InterPro" id="IPR050509">
    <property type="entry name" value="CoA-transferase_III"/>
</dbReference>
<dbReference type="InterPro" id="IPR044855">
    <property type="entry name" value="CoA-Trfase_III_dom3_sf"/>
</dbReference>
<dbReference type="InterPro" id="IPR003673">
    <property type="entry name" value="CoA-Trfase_fam_III"/>
</dbReference>
<dbReference type="AlphaFoldDB" id="A0ABD2XPG9"/>
<evidence type="ECO:0000313" key="4">
    <source>
        <dbReference type="Proteomes" id="UP001627154"/>
    </source>
</evidence>